<dbReference type="Proteomes" id="UP000198705">
    <property type="component" value="Unassembled WGS sequence"/>
</dbReference>
<dbReference type="PANTHER" id="PTHR30588">
    <property type="entry name" value="BRANCHED-CHAIN AMINO ACID TRANSPORT SYSTEM 2 CARRIER PROTEIN"/>
    <property type="match status" value="1"/>
</dbReference>
<dbReference type="AlphaFoldDB" id="A0A1I4Z156"/>
<feature type="transmembrane region" description="Helical" evidence="9">
    <location>
        <begin position="38"/>
        <end position="61"/>
    </location>
</feature>
<evidence type="ECO:0000256" key="9">
    <source>
        <dbReference type="SAM" id="Phobius"/>
    </source>
</evidence>
<dbReference type="GO" id="GO:0015818">
    <property type="term" value="P:isoleucine transport"/>
    <property type="evidence" value="ECO:0007669"/>
    <property type="project" value="TreeGrafter"/>
</dbReference>
<evidence type="ECO:0000313" key="10">
    <source>
        <dbReference type="EMBL" id="SFN43630.1"/>
    </source>
</evidence>
<keyword evidence="11" id="KW-1185">Reference proteome</keyword>
<organism evidence="10 11">
    <name type="scientific">Bizionia echini</name>
    <dbReference type="NCBI Taxonomy" id="649333"/>
    <lineage>
        <taxon>Bacteria</taxon>
        <taxon>Pseudomonadati</taxon>
        <taxon>Bacteroidota</taxon>
        <taxon>Flavobacteriia</taxon>
        <taxon>Flavobacteriales</taxon>
        <taxon>Flavobacteriaceae</taxon>
        <taxon>Bizionia</taxon>
    </lineage>
</organism>
<dbReference type="GO" id="GO:0015190">
    <property type="term" value="F:L-leucine transmembrane transporter activity"/>
    <property type="evidence" value="ECO:0007669"/>
    <property type="project" value="TreeGrafter"/>
</dbReference>
<dbReference type="OrthoDB" id="9783920at2"/>
<feature type="transmembrane region" description="Helical" evidence="9">
    <location>
        <begin position="266"/>
        <end position="292"/>
    </location>
</feature>
<keyword evidence="8 9" id="KW-0472">Membrane</keyword>
<dbReference type="GO" id="GO:0005304">
    <property type="term" value="F:L-valine transmembrane transporter activity"/>
    <property type="evidence" value="ECO:0007669"/>
    <property type="project" value="TreeGrafter"/>
</dbReference>
<dbReference type="Pfam" id="PF05525">
    <property type="entry name" value="Branch_AA_trans"/>
    <property type="match status" value="1"/>
</dbReference>
<comment type="similarity">
    <text evidence="2">Belongs to the branched chain amino acid transporter family.</text>
</comment>
<name>A0A1I4Z156_9FLAO</name>
<dbReference type="GO" id="GO:0015188">
    <property type="term" value="F:L-isoleucine transmembrane transporter activity"/>
    <property type="evidence" value="ECO:0007669"/>
    <property type="project" value="TreeGrafter"/>
</dbReference>
<evidence type="ECO:0000256" key="7">
    <source>
        <dbReference type="ARBA" id="ARBA00022989"/>
    </source>
</evidence>
<dbReference type="GO" id="GO:0005886">
    <property type="term" value="C:plasma membrane"/>
    <property type="evidence" value="ECO:0007669"/>
    <property type="project" value="UniProtKB-SubCell"/>
</dbReference>
<evidence type="ECO:0000256" key="3">
    <source>
        <dbReference type="ARBA" id="ARBA00022448"/>
    </source>
</evidence>
<reference evidence="11" key="1">
    <citation type="submission" date="2016-10" db="EMBL/GenBank/DDBJ databases">
        <authorList>
            <person name="Varghese N."/>
            <person name="Submissions S."/>
        </authorList>
    </citation>
    <scope>NUCLEOTIDE SEQUENCE [LARGE SCALE GENOMIC DNA]</scope>
    <source>
        <strain evidence="11">DSM 23925</strain>
    </source>
</reference>
<feature type="transmembrane region" description="Helical" evidence="9">
    <location>
        <begin position="107"/>
        <end position="131"/>
    </location>
</feature>
<dbReference type="GO" id="GO:0015820">
    <property type="term" value="P:L-leucine transport"/>
    <property type="evidence" value="ECO:0007669"/>
    <property type="project" value="TreeGrafter"/>
</dbReference>
<keyword evidence="3" id="KW-0813">Transport</keyword>
<accession>A0A1I4Z156</accession>
<dbReference type="RefSeq" id="WP_092205980.1">
    <property type="nucleotide sequence ID" value="NZ_FOVN01000001.1"/>
</dbReference>
<evidence type="ECO:0000256" key="4">
    <source>
        <dbReference type="ARBA" id="ARBA00022475"/>
    </source>
</evidence>
<feature type="transmembrane region" description="Helical" evidence="9">
    <location>
        <begin position="187"/>
        <end position="206"/>
    </location>
</feature>
<dbReference type="EMBL" id="FOVN01000001">
    <property type="protein sequence ID" value="SFN43630.1"/>
    <property type="molecule type" value="Genomic_DNA"/>
</dbReference>
<feature type="transmembrane region" description="Helical" evidence="9">
    <location>
        <begin position="226"/>
        <end position="246"/>
    </location>
</feature>
<feature type="transmembrane region" description="Helical" evidence="9">
    <location>
        <begin position="368"/>
        <end position="388"/>
    </location>
</feature>
<evidence type="ECO:0000256" key="6">
    <source>
        <dbReference type="ARBA" id="ARBA00022970"/>
    </source>
</evidence>
<evidence type="ECO:0000256" key="8">
    <source>
        <dbReference type="ARBA" id="ARBA00023136"/>
    </source>
</evidence>
<comment type="subcellular location">
    <subcellularLocation>
        <location evidence="1">Cell membrane</location>
        <topology evidence="1">Multi-pass membrane protein</topology>
    </subcellularLocation>
</comment>
<feature type="transmembrane region" description="Helical" evidence="9">
    <location>
        <begin position="143"/>
        <end position="160"/>
    </location>
</feature>
<keyword evidence="5 9" id="KW-0812">Transmembrane</keyword>
<dbReference type="PANTHER" id="PTHR30588:SF0">
    <property type="entry name" value="BRANCHED-CHAIN AMINO ACID PERMEASE BRNQ"/>
    <property type="match status" value="1"/>
</dbReference>
<evidence type="ECO:0000256" key="1">
    <source>
        <dbReference type="ARBA" id="ARBA00004651"/>
    </source>
</evidence>
<protein>
    <submittedName>
        <fullName evidence="10">Branched-chain amino acid:cation transporter, LIVCS family</fullName>
    </submittedName>
</protein>
<keyword evidence="4" id="KW-1003">Cell membrane</keyword>
<keyword evidence="7 9" id="KW-1133">Transmembrane helix</keyword>
<feature type="transmembrane region" description="Helical" evidence="9">
    <location>
        <begin position="312"/>
        <end position="333"/>
    </location>
</feature>
<evidence type="ECO:0000256" key="2">
    <source>
        <dbReference type="ARBA" id="ARBA00008540"/>
    </source>
</evidence>
<keyword evidence="6" id="KW-0029">Amino-acid transport</keyword>
<dbReference type="NCBIfam" id="TIGR00796">
    <property type="entry name" value="livcs"/>
    <property type="match status" value="1"/>
</dbReference>
<feature type="transmembrane region" description="Helical" evidence="9">
    <location>
        <begin position="339"/>
        <end position="356"/>
    </location>
</feature>
<evidence type="ECO:0000256" key="5">
    <source>
        <dbReference type="ARBA" id="ARBA00022692"/>
    </source>
</evidence>
<dbReference type="InterPro" id="IPR004685">
    <property type="entry name" value="Brnchd-chn_aa_trnsp_Livcs"/>
</dbReference>
<feature type="transmembrane region" description="Helical" evidence="9">
    <location>
        <begin position="400"/>
        <end position="421"/>
    </location>
</feature>
<dbReference type="STRING" id="649333.SAMN04487989_101414"/>
<feature type="transmembrane region" description="Helical" evidence="9">
    <location>
        <begin position="7"/>
        <end position="26"/>
    </location>
</feature>
<sequence>MNNTKQTVIIAFALFSLFFGAGNLILPPYLGVQAGSDWYLVAFGFSLTAVVIPILGIYAYAKLQGTMFDFGKKVSPVFSYIYCMFMYAIAIALPAPRTASVTHEMAIAPFFNSPALLTSCIYFALVFLFVMNRSQLLSLIGKYLTPLIVVILLIIIGLGINGGSSEMATTAVSSPFSLITFGVFEGYQTFDAIAGVVVGAVIVLSLKRYGVGSFQEKRKLILHSGLLAGFGLFIIYAGLIVCGYLWQDNFSDNATRTEVLTKLSQITLGEIGASFLSVLVALACFTTAVGVITGASDYVSGLFQDSRKAYTLTAILSSLIGVLVGSYNVAFIIDVALPALMFIYPITIVLILLHVMPEKFASETVFKAVILVTFIFSIPDFLKFLIPIDHLEGVLSVIPLANHSLGWVLPAIIVFIIVNVYQKKSLNNDIKEA</sequence>
<evidence type="ECO:0000313" key="11">
    <source>
        <dbReference type="Proteomes" id="UP000198705"/>
    </source>
</evidence>
<gene>
    <name evidence="10" type="ORF">SAMN04487989_101414</name>
</gene>
<proteinExistence type="inferred from homology"/>
<feature type="transmembrane region" description="Helical" evidence="9">
    <location>
        <begin position="77"/>
        <end position="95"/>
    </location>
</feature>